<accession>Q851H3</accession>
<proteinExistence type="predicted"/>
<protein>
    <submittedName>
        <fullName evidence="2">Uncharacterized protein</fullName>
    </submittedName>
</protein>
<name>Q851H3_ORYSJ</name>
<feature type="region of interest" description="Disordered" evidence="1">
    <location>
        <begin position="1"/>
        <end position="27"/>
    </location>
</feature>
<reference evidence="3" key="2">
    <citation type="journal article" date="2008" name="Nucleic Acids Res.">
        <title>The rice annotation project database (RAP-DB): 2008 update.</title>
        <authorList>
            <consortium name="The rice annotation project (RAP)"/>
        </authorList>
    </citation>
    <scope>GENOME REANNOTATION</scope>
    <source>
        <strain evidence="3">cv. Nipponbare</strain>
    </source>
</reference>
<dbReference type="Proteomes" id="UP000000763">
    <property type="component" value="Chromosome 3"/>
</dbReference>
<gene>
    <name evidence="2" type="primary">OSJNBb0042N11.15</name>
</gene>
<sequence>MSDAVPGATVGDMGPAKTQRQPGGLRVPRHALRALALPRPEALA</sequence>
<evidence type="ECO:0000313" key="3">
    <source>
        <dbReference type="Proteomes" id="UP000000763"/>
    </source>
</evidence>
<dbReference type="EMBL" id="AC120537">
    <property type="protein sequence ID" value="AAO38027.1"/>
    <property type="molecule type" value="Genomic_DNA"/>
</dbReference>
<evidence type="ECO:0000313" key="2">
    <source>
        <dbReference type="EMBL" id="AAO38027.1"/>
    </source>
</evidence>
<dbReference type="AlphaFoldDB" id="Q851H3"/>
<organism evidence="2 3">
    <name type="scientific">Oryza sativa subsp. japonica</name>
    <name type="common">Rice</name>
    <dbReference type="NCBI Taxonomy" id="39947"/>
    <lineage>
        <taxon>Eukaryota</taxon>
        <taxon>Viridiplantae</taxon>
        <taxon>Streptophyta</taxon>
        <taxon>Embryophyta</taxon>
        <taxon>Tracheophyta</taxon>
        <taxon>Spermatophyta</taxon>
        <taxon>Magnoliopsida</taxon>
        <taxon>Liliopsida</taxon>
        <taxon>Poales</taxon>
        <taxon>Poaceae</taxon>
        <taxon>BOP clade</taxon>
        <taxon>Oryzoideae</taxon>
        <taxon>Oryzeae</taxon>
        <taxon>Oryzinae</taxon>
        <taxon>Oryza</taxon>
        <taxon>Oryza sativa</taxon>
    </lineage>
</organism>
<evidence type="ECO:0000256" key="1">
    <source>
        <dbReference type="SAM" id="MobiDB-lite"/>
    </source>
</evidence>
<reference evidence="3" key="1">
    <citation type="journal article" date="2005" name="Nature">
        <title>The map-based sequence of the rice genome.</title>
        <authorList>
            <consortium name="International rice genome sequencing project (IRGSP)"/>
            <person name="Matsumoto T."/>
            <person name="Wu J."/>
            <person name="Kanamori H."/>
            <person name="Katayose Y."/>
            <person name="Fujisawa M."/>
            <person name="Namiki N."/>
            <person name="Mizuno H."/>
            <person name="Yamamoto K."/>
            <person name="Antonio B.A."/>
            <person name="Baba T."/>
            <person name="Sakata K."/>
            <person name="Nagamura Y."/>
            <person name="Aoki H."/>
            <person name="Arikawa K."/>
            <person name="Arita K."/>
            <person name="Bito T."/>
            <person name="Chiden Y."/>
            <person name="Fujitsuka N."/>
            <person name="Fukunaka R."/>
            <person name="Hamada M."/>
            <person name="Harada C."/>
            <person name="Hayashi A."/>
            <person name="Hijishita S."/>
            <person name="Honda M."/>
            <person name="Hosokawa S."/>
            <person name="Ichikawa Y."/>
            <person name="Idonuma A."/>
            <person name="Iijima M."/>
            <person name="Ikeda M."/>
            <person name="Ikeno M."/>
            <person name="Ito K."/>
            <person name="Ito S."/>
            <person name="Ito T."/>
            <person name="Ito Y."/>
            <person name="Ito Y."/>
            <person name="Iwabuchi A."/>
            <person name="Kamiya K."/>
            <person name="Karasawa W."/>
            <person name="Kurita K."/>
            <person name="Katagiri S."/>
            <person name="Kikuta A."/>
            <person name="Kobayashi H."/>
            <person name="Kobayashi N."/>
            <person name="Machita K."/>
            <person name="Maehara T."/>
            <person name="Masukawa M."/>
            <person name="Mizubayashi T."/>
            <person name="Mukai Y."/>
            <person name="Nagasaki H."/>
            <person name="Nagata Y."/>
            <person name="Naito S."/>
            <person name="Nakashima M."/>
            <person name="Nakama Y."/>
            <person name="Nakamichi Y."/>
            <person name="Nakamura M."/>
            <person name="Meguro A."/>
            <person name="Negishi M."/>
            <person name="Ohta I."/>
            <person name="Ohta T."/>
            <person name="Okamoto M."/>
            <person name="Ono N."/>
            <person name="Saji S."/>
            <person name="Sakaguchi M."/>
            <person name="Sakai K."/>
            <person name="Shibata M."/>
            <person name="Shimokawa T."/>
            <person name="Song J."/>
            <person name="Takazaki Y."/>
            <person name="Terasawa K."/>
            <person name="Tsugane M."/>
            <person name="Tsuji K."/>
            <person name="Ueda S."/>
            <person name="Waki K."/>
            <person name="Yamagata H."/>
            <person name="Yamamoto M."/>
            <person name="Yamamoto S."/>
            <person name="Yamane H."/>
            <person name="Yoshiki S."/>
            <person name="Yoshihara R."/>
            <person name="Yukawa K."/>
            <person name="Zhong H."/>
            <person name="Yano M."/>
            <person name="Yuan Q."/>
            <person name="Ouyang S."/>
            <person name="Liu J."/>
            <person name="Jones K.M."/>
            <person name="Gansberger K."/>
            <person name="Moffat K."/>
            <person name="Hill J."/>
            <person name="Bera J."/>
            <person name="Fadrosh D."/>
            <person name="Jin S."/>
            <person name="Johri S."/>
            <person name="Kim M."/>
            <person name="Overton L."/>
            <person name="Reardon M."/>
            <person name="Tsitrin T."/>
            <person name="Vuong H."/>
            <person name="Weaver B."/>
            <person name="Ciecko A."/>
            <person name="Tallon L."/>
            <person name="Jackson J."/>
            <person name="Pai G."/>
            <person name="Aken S.V."/>
            <person name="Utterback T."/>
            <person name="Reidmuller S."/>
            <person name="Feldblyum T."/>
            <person name="Hsiao J."/>
            <person name="Zismann V."/>
            <person name="Iobst S."/>
            <person name="de Vazeille A.R."/>
            <person name="Buell C.R."/>
            <person name="Ying K."/>
            <person name="Li Y."/>
            <person name="Lu T."/>
            <person name="Huang Y."/>
            <person name="Zhao Q."/>
            <person name="Feng Q."/>
            <person name="Zhang L."/>
            <person name="Zhu J."/>
            <person name="Weng Q."/>
            <person name="Mu J."/>
            <person name="Lu Y."/>
            <person name="Fan D."/>
            <person name="Liu Y."/>
            <person name="Guan J."/>
            <person name="Zhang Y."/>
            <person name="Yu S."/>
            <person name="Liu X."/>
            <person name="Zhang Y."/>
            <person name="Hong G."/>
            <person name="Han B."/>
            <person name="Choisne N."/>
            <person name="Demange N."/>
            <person name="Orjeda G."/>
            <person name="Samain S."/>
            <person name="Cattolico L."/>
            <person name="Pelletier E."/>
            <person name="Couloux A."/>
            <person name="Segurens B."/>
            <person name="Wincker P."/>
            <person name="D'Hont A."/>
            <person name="Scarpelli C."/>
            <person name="Weissenbach J."/>
            <person name="Salanoubat M."/>
            <person name="Quetier F."/>
            <person name="Yu Y."/>
            <person name="Kim H.R."/>
            <person name="Rambo T."/>
            <person name="Currie J."/>
            <person name="Collura K."/>
            <person name="Luo M."/>
            <person name="Yang T."/>
            <person name="Ammiraju J.S.S."/>
            <person name="Engler F."/>
            <person name="Soderlund C."/>
            <person name="Wing R.A."/>
            <person name="Palmer L.E."/>
            <person name="de la Bastide M."/>
            <person name="Spiegel L."/>
            <person name="Nascimento L."/>
            <person name="Zutavern T."/>
            <person name="O'Shaughnessy A."/>
            <person name="Dike S."/>
            <person name="Dedhia N."/>
            <person name="Preston R."/>
            <person name="Balija V."/>
            <person name="McCombie W.R."/>
            <person name="Chow T."/>
            <person name="Chen H."/>
            <person name="Chung M."/>
            <person name="Chen C."/>
            <person name="Shaw J."/>
            <person name="Wu H."/>
            <person name="Hsiao K."/>
            <person name="Chao Y."/>
            <person name="Chu M."/>
            <person name="Cheng C."/>
            <person name="Hour A."/>
            <person name="Lee P."/>
            <person name="Lin S."/>
            <person name="Lin Y."/>
            <person name="Liou J."/>
            <person name="Liu S."/>
            <person name="Hsing Y."/>
            <person name="Raghuvanshi S."/>
            <person name="Mohanty A."/>
            <person name="Bharti A.K."/>
            <person name="Gaur A."/>
            <person name="Gupta V."/>
            <person name="Kumar D."/>
            <person name="Ravi V."/>
            <person name="Vij S."/>
            <person name="Kapur A."/>
            <person name="Khurana P."/>
            <person name="Khurana P."/>
            <person name="Khurana J.P."/>
            <person name="Tyagi A.K."/>
            <person name="Gaikwad K."/>
            <person name="Singh A."/>
            <person name="Dalal V."/>
            <person name="Srivastava S."/>
            <person name="Dixit A."/>
            <person name="Pal A.K."/>
            <person name="Ghazi I.A."/>
            <person name="Yadav M."/>
            <person name="Pandit A."/>
            <person name="Bhargava A."/>
            <person name="Sureshbabu K."/>
            <person name="Batra K."/>
            <person name="Sharma T.R."/>
            <person name="Mohapatra T."/>
            <person name="Singh N.K."/>
            <person name="Messing J."/>
            <person name="Nelson A.B."/>
            <person name="Fuks G."/>
            <person name="Kavchok S."/>
            <person name="Keizer G."/>
            <person name="Linton E."/>
            <person name="Llaca V."/>
            <person name="Song R."/>
            <person name="Tanyolac B."/>
            <person name="Young S."/>
            <person name="Ho-Il K."/>
            <person name="Hahn J.H."/>
            <person name="Sangsakoo G."/>
            <person name="Vanavichit A."/>
            <person name="de Mattos Luiz.A.T."/>
            <person name="Zimmer P.D."/>
            <person name="Malone G."/>
            <person name="Dellagostin O."/>
            <person name="de Oliveira A.C."/>
            <person name="Bevan M."/>
            <person name="Bancroft I."/>
            <person name="Minx P."/>
            <person name="Cordum H."/>
            <person name="Wilson R."/>
            <person name="Cheng Z."/>
            <person name="Jin W."/>
            <person name="Jiang J."/>
            <person name="Leong S.A."/>
            <person name="Iwama H."/>
            <person name="Gojobori T."/>
            <person name="Itoh T."/>
            <person name="Niimura Y."/>
            <person name="Fujii Y."/>
            <person name="Habara T."/>
            <person name="Sakai H."/>
            <person name="Sato Y."/>
            <person name="Wilson G."/>
            <person name="Kumar K."/>
            <person name="McCouch S."/>
            <person name="Juretic N."/>
            <person name="Hoen D."/>
            <person name="Wright S."/>
            <person name="Bruskiewich R."/>
            <person name="Bureau T."/>
            <person name="Miyao A."/>
            <person name="Hirochika H."/>
            <person name="Nishikawa T."/>
            <person name="Kadowaki K."/>
            <person name="Sugiura M."/>
            <person name="Burr B."/>
            <person name="Sasaki T."/>
        </authorList>
    </citation>
    <scope>NUCLEOTIDE SEQUENCE [LARGE SCALE GENOMIC DNA]</scope>
    <source>
        <strain evidence="3">cv. Nipponbare</strain>
    </source>
</reference>